<evidence type="ECO:0000313" key="2">
    <source>
        <dbReference type="EMBL" id="VEH70506.1"/>
    </source>
</evidence>
<keyword evidence="3" id="KW-1185">Reference proteome</keyword>
<evidence type="ECO:0000259" key="1">
    <source>
        <dbReference type="Pfam" id="PF04545"/>
    </source>
</evidence>
<name>A0A3S4UV05_9ACTN</name>
<gene>
    <name evidence="2" type="ORF">NCTC12967_01805</name>
</gene>
<dbReference type="Proteomes" id="UP000273044">
    <property type="component" value="Chromosome"/>
</dbReference>
<dbReference type="GO" id="GO:0006352">
    <property type="term" value="P:DNA-templated transcription initiation"/>
    <property type="evidence" value="ECO:0007669"/>
    <property type="project" value="InterPro"/>
</dbReference>
<dbReference type="AlphaFoldDB" id="A0A3S4UV05"/>
<dbReference type="GeneID" id="64407263"/>
<feature type="domain" description="RNA polymerase sigma-70 region 4" evidence="1">
    <location>
        <begin position="27"/>
        <end position="61"/>
    </location>
</feature>
<evidence type="ECO:0000313" key="3">
    <source>
        <dbReference type="Proteomes" id="UP000273044"/>
    </source>
</evidence>
<dbReference type="RefSeq" id="WP_061786848.1">
    <property type="nucleotide sequence ID" value="NZ_CAJZDL010000029.1"/>
</dbReference>
<dbReference type="SUPFAM" id="SSF88659">
    <property type="entry name" value="Sigma3 and sigma4 domains of RNA polymerase sigma factors"/>
    <property type="match status" value="1"/>
</dbReference>
<dbReference type="Gene3D" id="1.10.10.10">
    <property type="entry name" value="Winged helix-like DNA-binding domain superfamily/Winged helix DNA-binding domain"/>
    <property type="match status" value="1"/>
</dbReference>
<dbReference type="InterPro" id="IPR036388">
    <property type="entry name" value="WH-like_DNA-bd_sf"/>
</dbReference>
<dbReference type="InterPro" id="IPR007630">
    <property type="entry name" value="RNA_pol_sigma70_r4"/>
</dbReference>
<sequence>MQHTEALEPDEWRSCFEALPAAERSRHRSDLVLSGLGAGLTLQELGDLFGVSRERIRQIAKERGVSTKKLREEQRERAMHRRQTLARHIHETSLAHPELTVAELAEWHETDESTVRAALKHRLAVHEARPYSGDTDRTSDDALLTALATWGAQTTTHTSDDYTAWAIAHGYPGKQTPMNRFGGWNNALLLAGLGEHVQDRGGPRPQISDETMWASVLQFYRDDLPSYSFGSYNDYARRTGLPSGAAVRIRLGSWSQIHERIRELLRYATRRDGSWEWAENILGIVPDQEPRRISSRAESLASLIRVAERTTGPITVAFYERHRERQDAQPAVIQLRCGSWVEALRDAGLEHRMSSRARARLQEYDGNREIPGNSLQEPLEGF</sequence>
<proteinExistence type="predicted"/>
<reference evidence="2 3" key="1">
    <citation type="submission" date="2018-12" db="EMBL/GenBank/DDBJ databases">
        <authorList>
            <consortium name="Pathogen Informatics"/>
        </authorList>
    </citation>
    <scope>NUCLEOTIDE SEQUENCE [LARGE SCALE GENOMIC DNA]</scope>
    <source>
        <strain evidence="2 3">NCTC12967</strain>
    </source>
</reference>
<dbReference type="EMBL" id="LR134406">
    <property type="protein sequence ID" value="VEH70506.1"/>
    <property type="molecule type" value="Genomic_DNA"/>
</dbReference>
<accession>A0A3S4UV05</accession>
<dbReference type="GO" id="GO:0003700">
    <property type="term" value="F:DNA-binding transcription factor activity"/>
    <property type="evidence" value="ECO:0007669"/>
    <property type="project" value="InterPro"/>
</dbReference>
<dbReference type="Pfam" id="PF04545">
    <property type="entry name" value="Sigma70_r4"/>
    <property type="match status" value="1"/>
</dbReference>
<protein>
    <submittedName>
        <fullName evidence="2">Sigma-70, region 4</fullName>
    </submittedName>
</protein>
<organism evidence="2 3">
    <name type="scientific">Arachnia propionica</name>
    <dbReference type="NCBI Taxonomy" id="1750"/>
    <lineage>
        <taxon>Bacteria</taxon>
        <taxon>Bacillati</taxon>
        <taxon>Actinomycetota</taxon>
        <taxon>Actinomycetes</taxon>
        <taxon>Propionibacteriales</taxon>
        <taxon>Propionibacteriaceae</taxon>
        <taxon>Arachnia</taxon>
    </lineage>
</organism>
<dbReference type="InterPro" id="IPR013324">
    <property type="entry name" value="RNA_pol_sigma_r3/r4-like"/>
</dbReference>